<dbReference type="GO" id="GO:0005658">
    <property type="term" value="C:alpha DNA polymerase:primase complex"/>
    <property type="evidence" value="ECO:0007669"/>
    <property type="project" value="TreeGrafter"/>
</dbReference>
<dbReference type="InterPro" id="IPR016558">
    <property type="entry name" value="DNA_primase_lsu_euk"/>
</dbReference>
<dbReference type="Proteomes" id="UP000327044">
    <property type="component" value="Unassembled WGS sequence"/>
</dbReference>
<keyword evidence="3 10" id="KW-0004">4Fe-4S</keyword>
<dbReference type="CDD" id="cd07322">
    <property type="entry name" value="PriL_PriS_Eukaryotic"/>
    <property type="match status" value="1"/>
</dbReference>
<evidence type="ECO:0000256" key="3">
    <source>
        <dbReference type="ARBA" id="ARBA00022485"/>
    </source>
</evidence>
<dbReference type="GO" id="GO:0046872">
    <property type="term" value="F:metal ion binding"/>
    <property type="evidence" value="ECO:0007669"/>
    <property type="project" value="UniProtKB-UniRule"/>
</dbReference>
<evidence type="ECO:0000256" key="11">
    <source>
        <dbReference type="PIRSR" id="PIRSR009449-1"/>
    </source>
</evidence>
<evidence type="ECO:0000256" key="6">
    <source>
        <dbReference type="ARBA" id="ARBA00022723"/>
    </source>
</evidence>
<feature type="binding site" evidence="11">
    <location>
        <position position="295"/>
    </location>
    <ligand>
        <name>[4Fe-4S] cluster</name>
        <dbReference type="ChEBI" id="CHEBI:49883"/>
    </ligand>
</feature>
<evidence type="ECO:0000256" key="4">
    <source>
        <dbReference type="ARBA" id="ARBA00022515"/>
    </source>
</evidence>
<keyword evidence="5 10" id="KW-0235">DNA replication</keyword>
<dbReference type="GO" id="GO:0006270">
    <property type="term" value="P:DNA replication initiation"/>
    <property type="evidence" value="ECO:0007669"/>
    <property type="project" value="TreeGrafter"/>
</dbReference>
<keyword evidence="4 10" id="KW-0639">Primosome</keyword>
<feature type="binding site" evidence="11">
    <location>
        <position position="430"/>
    </location>
    <ligand>
        <name>[4Fe-4S] cluster</name>
        <dbReference type="ChEBI" id="CHEBI:49883"/>
    </ligand>
</feature>
<reference evidence="14 15" key="2">
    <citation type="journal article" date="2018" name="Elife">
        <title>Firefly genomes illuminate parallel origins of bioluminescence in beetles.</title>
        <authorList>
            <person name="Fallon T.R."/>
            <person name="Lower S.E."/>
            <person name="Chang C.H."/>
            <person name="Bessho-Uehara M."/>
            <person name="Martin G.J."/>
            <person name="Bewick A.J."/>
            <person name="Behringer M."/>
            <person name="Debat H.J."/>
            <person name="Wong I."/>
            <person name="Day J.C."/>
            <person name="Suvorov A."/>
            <person name="Silva C.J."/>
            <person name="Stanger-Hall K.F."/>
            <person name="Hall D.W."/>
            <person name="Schmitz R.J."/>
            <person name="Nelson D.R."/>
            <person name="Lewis S.M."/>
            <person name="Shigenobu S."/>
            <person name="Bybee S.M."/>
            <person name="Larracuente A.M."/>
            <person name="Oba Y."/>
            <person name="Weng J.K."/>
        </authorList>
    </citation>
    <scope>NUCLEOTIDE SEQUENCE [LARGE SCALE GENOMIC DNA]</scope>
    <source>
        <strain evidence="14">1611_PpyrPB1</strain>
        <tissue evidence="14">Whole body</tissue>
    </source>
</reference>
<dbReference type="AlphaFoldDB" id="A0A1Y1LI93"/>
<reference evidence="14" key="3">
    <citation type="submission" date="2019-08" db="EMBL/GenBank/DDBJ databases">
        <authorList>
            <consortium name="Photinus pyralis genome working group"/>
            <person name="Fallon T.R."/>
            <person name="Sander Lower S.E."/>
            <person name="Weng J.-K."/>
        </authorList>
    </citation>
    <scope>NUCLEOTIDE SEQUENCE</scope>
    <source>
        <strain evidence="14">1611_PpyrPB1</strain>
        <tissue evidence="14">Whole body</tissue>
    </source>
</reference>
<proteinExistence type="inferred from homology"/>
<dbReference type="GO" id="GO:0003677">
    <property type="term" value="F:DNA binding"/>
    <property type="evidence" value="ECO:0007669"/>
    <property type="project" value="UniProtKB-UniRule"/>
</dbReference>
<dbReference type="InterPro" id="IPR058560">
    <property type="entry name" value="DNA_primase_C"/>
</dbReference>
<evidence type="ECO:0000259" key="12">
    <source>
        <dbReference type="Pfam" id="PF04104"/>
    </source>
</evidence>
<dbReference type="Gene3D" id="1.20.930.80">
    <property type="match status" value="1"/>
</dbReference>
<evidence type="ECO:0000256" key="10">
    <source>
        <dbReference type="PIRNR" id="PIRNR009449"/>
    </source>
</evidence>
<dbReference type="InterPro" id="IPR007238">
    <property type="entry name" value="DNA_primase_lsu_euk/arc"/>
</dbReference>
<evidence type="ECO:0000256" key="2">
    <source>
        <dbReference type="ARBA" id="ARBA00019038"/>
    </source>
</evidence>
<keyword evidence="7 10" id="KW-0408">Iron</keyword>
<evidence type="ECO:0000313" key="13">
    <source>
        <dbReference type="EMBL" id="JAV73364.1"/>
    </source>
</evidence>
<dbReference type="OrthoDB" id="421393at2759"/>
<evidence type="ECO:0000256" key="7">
    <source>
        <dbReference type="ARBA" id="ARBA00023004"/>
    </source>
</evidence>
<reference evidence="13" key="1">
    <citation type="journal article" date="2016" name="Sci. Rep.">
        <title>Molecular characterization of firefly nuptial gifts: a multi-omics approach sheds light on postcopulatory sexual selection.</title>
        <authorList>
            <person name="Al-Wathiqui N."/>
            <person name="Fallon T.R."/>
            <person name="South A."/>
            <person name="Weng J.K."/>
            <person name="Lewis S.M."/>
        </authorList>
    </citation>
    <scope>NUCLEOTIDE SEQUENCE</scope>
</reference>
<dbReference type="PANTHER" id="PTHR10537:SF3">
    <property type="entry name" value="DNA PRIMASE LARGE SUBUNIT"/>
    <property type="match status" value="1"/>
</dbReference>
<dbReference type="PIRSF" id="PIRSF009449">
    <property type="entry name" value="DNA_primase_large_subunit"/>
    <property type="match status" value="1"/>
</dbReference>
<feature type="binding site" evidence="11">
    <location>
        <position position="390"/>
    </location>
    <ligand>
        <name>[4Fe-4S] cluster</name>
        <dbReference type="ChEBI" id="CHEBI:49883"/>
    </ligand>
</feature>
<evidence type="ECO:0000256" key="9">
    <source>
        <dbReference type="ARBA" id="ARBA00023125"/>
    </source>
</evidence>
<keyword evidence="15" id="KW-1185">Reference proteome</keyword>
<protein>
    <recommendedName>
        <fullName evidence="2 10">DNA primase large subunit</fullName>
    </recommendedName>
</protein>
<name>A0A1Y1LI93_PHOPY</name>
<sequence>MDFIARKKFQKKVESDNLIELYPTDLQFYNLPPGNQITLQEFEDLALERLQVLRILEQATQRGNKLFTQSWFDVVKSDLRKQKLVRFHHFLNLSGGCSVLESRRADHLSHFILRLAYCRSEALRSWFLARELEWFKTKFITIFKQNPDDIQTFFALNHLTYNGISNEEKQTLLTSLLKSTIMADDVSVTNFYKVPFNSVTSLVNARRVFVKNGQAYIPQFELVTCIQSIFRARLSEALAQLSHIIPNVDDERLNNLLQNLHISYTGQDYNGLPDNKSNVRAEFLDYYSKKQFPLCMRHIHQVLRSTHHLKYRCRLQYGLFLKGLGLSLEECLKVWRDEFTKTMDENTFEKKYAYGVKHQHGKVGGMVNYKPYSCMTIIMGNVGPGEHHGCPFKHFDATQLRQKLVEDGIPGTDTDEIMTLVKDAHYQIACTKYFELTHHKQSKSVINHPNQYFDESDEILNVNSKKPT</sequence>
<comment type="function">
    <text evidence="10">DNA primase is the polymerase that synthesizes small RNA primers for the Okazaki fragments made during discontinuous DNA replication.</text>
</comment>
<dbReference type="Pfam" id="PF04104">
    <property type="entry name" value="DNA_primase_lrg"/>
    <property type="match status" value="1"/>
</dbReference>
<accession>A0A1Y1LI93</accession>
<dbReference type="Pfam" id="PF26466">
    <property type="entry name" value="DNA_primase_lrg_N"/>
    <property type="match status" value="1"/>
</dbReference>
<evidence type="ECO:0000313" key="15">
    <source>
        <dbReference type="Proteomes" id="UP000327044"/>
    </source>
</evidence>
<dbReference type="PANTHER" id="PTHR10537">
    <property type="entry name" value="DNA PRIMASE LARGE SUBUNIT"/>
    <property type="match status" value="1"/>
</dbReference>
<organism evidence="13">
    <name type="scientific">Photinus pyralis</name>
    <name type="common">Common eastern firefly</name>
    <name type="synonym">Lampyris pyralis</name>
    <dbReference type="NCBI Taxonomy" id="7054"/>
    <lineage>
        <taxon>Eukaryota</taxon>
        <taxon>Metazoa</taxon>
        <taxon>Ecdysozoa</taxon>
        <taxon>Arthropoda</taxon>
        <taxon>Hexapoda</taxon>
        <taxon>Insecta</taxon>
        <taxon>Pterygota</taxon>
        <taxon>Neoptera</taxon>
        <taxon>Endopterygota</taxon>
        <taxon>Coleoptera</taxon>
        <taxon>Polyphaga</taxon>
        <taxon>Elateriformia</taxon>
        <taxon>Elateroidea</taxon>
        <taxon>Lampyridae</taxon>
        <taxon>Lampyrinae</taxon>
        <taxon>Photinus</taxon>
    </lineage>
</organism>
<keyword evidence="8 10" id="KW-0411">Iron-sulfur</keyword>
<evidence type="ECO:0000256" key="8">
    <source>
        <dbReference type="ARBA" id="ARBA00023014"/>
    </source>
</evidence>
<comment type="cofactor">
    <cofactor evidence="10">
        <name>[4Fe-4S] cluster</name>
        <dbReference type="ChEBI" id="CHEBI:49883"/>
    </cofactor>
    <text evidence="10">Binds 1 [4Fe-4S] cluster.</text>
</comment>
<evidence type="ECO:0000313" key="14">
    <source>
        <dbReference type="EMBL" id="KAB0797933.1"/>
    </source>
</evidence>
<dbReference type="GO" id="GO:0051539">
    <property type="term" value="F:4 iron, 4 sulfur cluster binding"/>
    <property type="evidence" value="ECO:0007669"/>
    <property type="project" value="UniProtKB-UniRule"/>
</dbReference>
<dbReference type="GO" id="GO:0006269">
    <property type="term" value="P:DNA replication, synthesis of primer"/>
    <property type="evidence" value="ECO:0007669"/>
    <property type="project" value="UniProtKB-KW"/>
</dbReference>
<feature type="binding site" evidence="11">
    <location>
        <position position="374"/>
    </location>
    <ligand>
        <name>[4Fe-4S] cluster</name>
        <dbReference type="ChEBI" id="CHEBI:49883"/>
    </ligand>
</feature>
<dbReference type="EMBL" id="GEZM01054864">
    <property type="protein sequence ID" value="JAV73364.1"/>
    <property type="molecule type" value="Transcribed_RNA"/>
</dbReference>
<dbReference type="InParanoid" id="A0A1Y1LI93"/>
<keyword evidence="9 10" id="KW-0238">DNA-binding</keyword>
<dbReference type="FunCoup" id="A0A1Y1LI93">
    <property type="interactions" value="1316"/>
</dbReference>
<feature type="domain" description="DNA primase large subunit C-terminal" evidence="12">
    <location>
        <begin position="288"/>
        <end position="453"/>
    </location>
</feature>
<evidence type="ECO:0000256" key="1">
    <source>
        <dbReference type="ARBA" id="ARBA00010564"/>
    </source>
</evidence>
<gene>
    <name evidence="14" type="ORF">PPYR_08926</name>
</gene>
<dbReference type="EMBL" id="VVIM01000006">
    <property type="protein sequence ID" value="KAB0797933.1"/>
    <property type="molecule type" value="Genomic_DNA"/>
</dbReference>
<comment type="similarity">
    <text evidence="1 10">Belongs to the eukaryotic-type primase large subunit family.</text>
</comment>
<keyword evidence="6 10" id="KW-0479">Metal-binding</keyword>
<evidence type="ECO:0000256" key="5">
    <source>
        <dbReference type="ARBA" id="ARBA00022705"/>
    </source>
</evidence>